<dbReference type="Proteomes" id="UP000025227">
    <property type="component" value="Unplaced"/>
</dbReference>
<protein>
    <submittedName>
        <fullName evidence="4">Ground-like domain-containing protein</fullName>
    </submittedName>
</protein>
<dbReference type="WBParaSite" id="HCON_00099060-00001">
    <property type="protein sequence ID" value="HCON_00099060-00001"/>
    <property type="gene ID" value="HCON_00099060"/>
</dbReference>
<proteinExistence type="predicted"/>
<dbReference type="PANTHER" id="PTHR31967">
    <property type="entry name" value="GROUNDHOG (HEDGEHOG-LIKE FAMILY)-RELATED"/>
    <property type="match status" value="1"/>
</dbReference>
<evidence type="ECO:0000259" key="2">
    <source>
        <dbReference type="Pfam" id="PF04155"/>
    </source>
</evidence>
<reference evidence="4" key="1">
    <citation type="submission" date="2020-12" db="UniProtKB">
        <authorList>
            <consortium name="WormBaseParasite"/>
        </authorList>
    </citation>
    <scope>IDENTIFICATION</scope>
    <source>
        <strain evidence="4">MHco3</strain>
    </source>
</reference>
<organism evidence="3 4">
    <name type="scientific">Haemonchus contortus</name>
    <name type="common">Barber pole worm</name>
    <dbReference type="NCBI Taxonomy" id="6289"/>
    <lineage>
        <taxon>Eukaryota</taxon>
        <taxon>Metazoa</taxon>
        <taxon>Ecdysozoa</taxon>
        <taxon>Nematoda</taxon>
        <taxon>Chromadorea</taxon>
        <taxon>Rhabditida</taxon>
        <taxon>Rhabditina</taxon>
        <taxon>Rhabditomorpha</taxon>
        <taxon>Strongyloidea</taxon>
        <taxon>Trichostrongylidae</taxon>
        <taxon>Haemonchus</taxon>
    </lineage>
</organism>
<dbReference type="OMA" id="HARIQTH"/>
<feature type="signal peptide" evidence="1">
    <location>
        <begin position="1"/>
        <end position="17"/>
    </location>
</feature>
<dbReference type="Pfam" id="PF04155">
    <property type="entry name" value="Ground-like"/>
    <property type="match status" value="1"/>
</dbReference>
<evidence type="ECO:0000313" key="3">
    <source>
        <dbReference type="Proteomes" id="UP000025227"/>
    </source>
</evidence>
<keyword evidence="1" id="KW-0732">Signal</keyword>
<accession>A0A7I4YJI8</accession>
<keyword evidence="3" id="KW-1185">Reference proteome</keyword>
<dbReference type="OrthoDB" id="5870380at2759"/>
<sequence>MRLLSAILLLTVTSSYGTNNNKIHDGDVYKESHRPHTRKVREQQFQIQGVDTVEEISVRDEPTFRTTLPSSTAGERERKHIAPMRPPPIFFQGQPRSFPYPQSLPQDISMVKRQSHAVASDDIGPRGPVPGYGPTRYYYPPRQYLPLRKCFYNPTGYVCCNEILNDLMVETFAELEARPKFHACNIQAVANVMQERTETKFNTSFELIVAYDDFAQKVHFSGDLICKVEFGGRYALAYATARTVQEYQLPPINNRPQQGPITDAAHARIQTHTMRI</sequence>
<dbReference type="PANTHER" id="PTHR31967:SF14">
    <property type="entry name" value="GROUND-LIKE DOMAIN-CONTAINING PROTEIN"/>
    <property type="match status" value="1"/>
</dbReference>
<dbReference type="InterPro" id="IPR007284">
    <property type="entry name" value="Ground-like_dom"/>
</dbReference>
<name>A0A7I4YJI8_HAECO</name>
<dbReference type="AlphaFoldDB" id="A0A7I4YJI8"/>
<feature type="domain" description="Ground-like" evidence="2">
    <location>
        <begin position="156"/>
        <end position="238"/>
    </location>
</feature>
<evidence type="ECO:0000313" key="4">
    <source>
        <dbReference type="WBParaSite" id="HCON_00099060-00001"/>
    </source>
</evidence>
<evidence type="ECO:0000256" key="1">
    <source>
        <dbReference type="SAM" id="SignalP"/>
    </source>
</evidence>
<feature type="chain" id="PRO_5029846167" evidence="1">
    <location>
        <begin position="18"/>
        <end position="276"/>
    </location>
</feature>